<sequence>MTTTKKPAEQPAEQPGGEPAAPGASVFRDTLYTSRVLILPDGRQLAVKQGQVTAEAGDQVALDFLRSHSDLQPQG</sequence>
<keyword evidence="3" id="KW-1185">Reference proteome</keyword>
<evidence type="ECO:0000256" key="1">
    <source>
        <dbReference type="SAM" id="MobiDB-lite"/>
    </source>
</evidence>
<gene>
    <name evidence="2" type="ORF">QL104_18515</name>
</gene>
<feature type="region of interest" description="Disordered" evidence="1">
    <location>
        <begin position="1"/>
        <end position="24"/>
    </location>
</feature>
<reference evidence="2 3" key="1">
    <citation type="journal article" date="2023" name="Access Microbiol">
        <title>The genome of a steinernematid-associated Pseudomonas piscis bacterium encodes the biosynthesis of insect toxins.</title>
        <authorList>
            <person name="Awori R.M."/>
            <person name="Hendre P."/>
            <person name="Amugune N.O."/>
        </authorList>
    </citation>
    <scope>NUCLEOTIDE SEQUENCE [LARGE SCALE GENOMIC DNA]</scope>
    <source>
        <strain evidence="2 3">75</strain>
    </source>
</reference>
<dbReference type="RefSeq" id="WP_282877758.1">
    <property type="nucleotide sequence ID" value="NZ_CP133164.1"/>
</dbReference>
<protein>
    <submittedName>
        <fullName evidence="2">Uncharacterized protein</fullName>
    </submittedName>
</protein>
<feature type="compositionally biased region" description="Low complexity" evidence="1">
    <location>
        <begin position="9"/>
        <end position="24"/>
    </location>
</feature>
<evidence type="ECO:0000313" key="2">
    <source>
        <dbReference type="EMBL" id="WMN15359.1"/>
    </source>
</evidence>
<proteinExistence type="predicted"/>
<evidence type="ECO:0000313" key="3">
    <source>
        <dbReference type="Proteomes" id="UP001237292"/>
    </source>
</evidence>
<name>A0ABY9NA41_9PSED</name>
<dbReference type="Proteomes" id="UP001237292">
    <property type="component" value="Chromosome"/>
</dbReference>
<dbReference type="EMBL" id="CP133164">
    <property type="protein sequence ID" value="WMN15359.1"/>
    <property type="molecule type" value="Genomic_DNA"/>
</dbReference>
<accession>A0ABY9NA41</accession>
<organism evidence="2 3">
    <name type="scientific">Pseudomonas piscis</name>
    <dbReference type="NCBI Taxonomy" id="2614538"/>
    <lineage>
        <taxon>Bacteria</taxon>
        <taxon>Pseudomonadati</taxon>
        <taxon>Pseudomonadota</taxon>
        <taxon>Gammaproteobacteria</taxon>
        <taxon>Pseudomonadales</taxon>
        <taxon>Pseudomonadaceae</taxon>
        <taxon>Pseudomonas</taxon>
    </lineage>
</organism>